<proteinExistence type="predicted"/>
<feature type="domain" description="N-acetyltransferase" evidence="1">
    <location>
        <begin position="118"/>
        <end position="189"/>
    </location>
</feature>
<dbReference type="InterPro" id="IPR016181">
    <property type="entry name" value="Acyl_CoA_acyltransferase"/>
</dbReference>
<dbReference type="Pfam" id="PF00583">
    <property type="entry name" value="Acetyltransf_1"/>
    <property type="match status" value="1"/>
</dbReference>
<dbReference type="PANTHER" id="PTHR20905:SF1">
    <property type="entry name" value="AT07410P-RELATED"/>
    <property type="match status" value="1"/>
</dbReference>
<dbReference type="SUPFAM" id="SSF55729">
    <property type="entry name" value="Acyl-CoA N-acyltransferases (Nat)"/>
    <property type="match status" value="1"/>
</dbReference>
<dbReference type="GeneID" id="102804974"/>
<dbReference type="RefSeq" id="XP_006819947.1">
    <property type="nucleotide sequence ID" value="XM_006819884.1"/>
</dbReference>
<dbReference type="InterPro" id="IPR000182">
    <property type="entry name" value="GNAT_dom"/>
</dbReference>
<reference evidence="3" key="1">
    <citation type="submission" date="2025-08" db="UniProtKB">
        <authorList>
            <consortium name="RefSeq"/>
        </authorList>
    </citation>
    <scope>IDENTIFICATION</scope>
    <source>
        <tissue evidence="3">Testes</tissue>
    </source>
</reference>
<dbReference type="Proteomes" id="UP000694865">
    <property type="component" value="Unplaced"/>
</dbReference>
<organism evidence="2 3">
    <name type="scientific">Saccoglossus kowalevskii</name>
    <name type="common">Acorn worm</name>
    <dbReference type="NCBI Taxonomy" id="10224"/>
    <lineage>
        <taxon>Eukaryota</taxon>
        <taxon>Metazoa</taxon>
        <taxon>Hemichordata</taxon>
        <taxon>Enteropneusta</taxon>
        <taxon>Harrimaniidae</taxon>
        <taxon>Saccoglossus</taxon>
    </lineage>
</organism>
<keyword evidence="2" id="KW-1185">Reference proteome</keyword>
<evidence type="ECO:0000259" key="1">
    <source>
        <dbReference type="Pfam" id="PF00583"/>
    </source>
</evidence>
<evidence type="ECO:0000313" key="2">
    <source>
        <dbReference type="Proteomes" id="UP000694865"/>
    </source>
</evidence>
<gene>
    <name evidence="3" type="primary">LOC102804974</name>
</gene>
<accession>A0ABM0MIV6</accession>
<protein>
    <submittedName>
        <fullName evidence="3">Uncharacterized protein LOC102804974</fullName>
    </submittedName>
</protein>
<evidence type="ECO:0000313" key="3">
    <source>
        <dbReference type="RefSeq" id="XP_006819947.1"/>
    </source>
</evidence>
<dbReference type="PANTHER" id="PTHR20905">
    <property type="entry name" value="N-ACETYLTRANSFERASE-RELATED"/>
    <property type="match status" value="1"/>
</dbReference>
<sequence length="224" mass="25030">MSSNQIEDIEYRSLAEIHLDDATKLLTSAMLQREPLISSLDNTSYNVEYSANYQLCQRAIRDGLSFVAIDTSTNKLVGVATSLICVEGEVGEYIYYPKDLEGREVYQPMIAILGYLHGQGDPIAGITTTPSSLVVEIAKVATHVDYGRMGIFTEIVRRKLEVCKEKGLSIVMAEASSPYSQRAFKKCGFDSVYEIQFDNFEFEGKKLFSNHPIGKCVKLMVKQL</sequence>
<name>A0ABM0MIV6_SACKO</name>
<dbReference type="Gene3D" id="3.40.630.30">
    <property type="match status" value="1"/>
</dbReference>